<keyword evidence="2" id="KW-1185">Reference proteome</keyword>
<dbReference type="GeneID" id="108558299"/>
<dbReference type="Gene3D" id="3.40.50.300">
    <property type="entry name" value="P-loop containing nucleotide triphosphate hydrolases"/>
    <property type="match status" value="1"/>
</dbReference>
<evidence type="ECO:0000256" key="1">
    <source>
        <dbReference type="SAM" id="Phobius"/>
    </source>
</evidence>
<evidence type="ECO:0000313" key="3">
    <source>
        <dbReference type="RefSeq" id="XP_017770665.1"/>
    </source>
</evidence>
<proteinExistence type="predicted"/>
<evidence type="ECO:0000313" key="2">
    <source>
        <dbReference type="Proteomes" id="UP000695000"/>
    </source>
</evidence>
<feature type="transmembrane region" description="Helical" evidence="1">
    <location>
        <begin position="170"/>
        <end position="192"/>
    </location>
</feature>
<dbReference type="InterPro" id="IPR027417">
    <property type="entry name" value="P-loop_NTPase"/>
</dbReference>
<accession>A0ABM1M7W5</accession>
<dbReference type="Proteomes" id="UP000695000">
    <property type="component" value="Unplaced"/>
</dbReference>
<reference evidence="3" key="1">
    <citation type="submission" date="2025-08" db="UniProtKB">
        <authorList>
            <consortium name="RefSeq"/>
        </authorList>
    </citation>
    <scope>IDENTIFICATION</scope>
    <source>
        <tissue evidence="3">Whole Larva</tissue>
    </source>
</reference>
<keyword evidence="1" id="KW-0472">Membrane</keyword>
<keyword evidence="1" id="KW-1133">Transmembrane helix</keyword>
<organism evidence="2 3">
    <name type="scientific">Nicrophorus vespilloides</name>
    <name type="common">Boreal carrion beetle</name>
    <dbReference type="NCBI Taxonomy" id="110193"/>
    <lineage>
        <taxon>Eukaryota</taxon>
        <taxon>Metazoa</taxon>
        <taxon>Ecdysozoa</taxon>
        <taxon>Arthropoda</taxon>
        <taxon>Hexapoda</taxon>
        <taxon>Insecta</taxon>
        <taxon>Pterygota</taxon>
        <taxon>Neoptera</taxon>
        <taxon>Endopterygota</taxon>
        <taxon>Coleoptera</taxon>
        <taxon>Polyphaga</taxon>
        <taxon>Staphyliniformia</taxon>
        <taxon>Silphidae</taxon>
        <taxon>Nicrophorinae</taxon>
        <taxon>Nicrophorus</taxon>
    </lineage>
</organism>
<dbReference type="SUPFAM" id="SSF52540">
    <property type="entry name" value="P-loop containing nucleoside triphosphate hydrolases"/>
    <property type="match status" value="1"/>
</dbReference>
<keyword evidence="1" id="KW-0812">Transmembrane</keyword>
<name>A0ABM1M7W5_NICVS</name>
<protein>
    <submittedName>
        <fullName evidence="3">Uncharacterized protein LOC108558299</fullName>
    </submittedName>
</protein>
<dbReference type="RefSeq" id="XP_017770665.1">
    <property type="nucleotide sequence ID" value="XM_017915176.1"/>
</dbReference>
<sequence>MEFKCHERSPLNRSLSTPDISANEPICRKVYMEEYYYRPSKNHAQGESPMIRHISCQQLIGHGIPPNRNFVYGGVPFDEISKFPSANTLCLETSAADFHDSPMDVDQETSMETSNLLTEMNEVIQAPAVASTPNALSKCKVKYRGQVPILIKEPEETVEEEEVTVQIKSGWFSCWLAVAVICLISGLCYIPYYDKLNYQRKIQLDAIKNDLLRNVKYQKQQVQQIVTFMDKVDMNMLSTPDNFLALIGPTGVGKSLCGNLIKKNFKENQVFDVDKNNFILDAMSFHRNMPYLVIVDNLSIEDLQAVTAFLDSLARGPTIYVIAIFNTQDLSDDGEYSVRDSSPIPKHFDNTNYRIHSVLFDKISKEEVLEYAKDKPDYDSVKPVIEEHSFDEYGFKGFRAKLNILQNPRLNLIF</sequence>
<gene>
    <name evidence="3" type="primary">LOC108558299</name>
</gene>